<dbReference type="PANTHER" id="PTHR33359:SF1">
    <property type="entry name" value="MOLYBDOPTERIN SYNTHASE SULFUR CARRIER SUBUNIT"/>
    <property type="match status" value="1"/>
</dbReference>
<dbReference type="UniPathway" id="UPA00344"/>
<dbReference type="InParanoid" id="A0A259TVX7"/>
<evidence type="ECO:0000256" key="2">
    <source>
        <dbReference type="ARBA" id="ARBA00024200"/>
    </source>
</evidence>
<dbReference type="Pfam" id="PF02597">
    <property type="entry name" value="ThiS"/>
    <property type="match status" value="1"/>
</dbReference>
<dbReference type="InterPro" id="IPR012675">
    <property type="entry name" value="Beta-grasp_dom_sf"/>
</dbReference>
<keyword evidence="5" id="KW-1185">Reference proteome</keyword>
<evidence type="ECO:0000256" key="1">
    <source>
        <dbReference type="ARBA" id="ARBA00022741"/>
    </source>
</evidence>
<dbReference type="GO" id="GO:0000166">
    <property type="term" value="F:nucleotide binding"/>
    <property type="evidence" value="ECO:0007669"/>
    <property type="project" value="UniProtKB-KW"/>
</dbReference>
<name>A0A259TVX7_9BACT</name>
<dbReference type="Proteomes" id="UP000216446">
    <property type="component" value="Unassembled WGS sequence"/>
</dbReference>
<evidence type="ECO:0000313" key="5">
    <source>
        <dbReference type="Proteomes" id="UP000216446"/>
    </source>
</evidence>
<accession>A0A259TVX7</accession>
<dbReference type="FunCoup" id="A0A259TVX7">
    <property type="interactions" value="94"/>
</dbReference>
<dbReference type="RefSeq" id="WP_094545522.1">
    <property type="nucleotide sequence ID" value="NZ_MQWB01000001.1"/>
</dbReference>
<organism evidence="4 5">
    <name type="scientific">Rubricoccus marinus</name>
    <dbReference type="NCBI Taxonomy" id="716817"/>
    <lineage>
        <taxon>Bacteria</taxon>
        <taxon>Pseudomonadati</taxon>
        <taxon>Rhodothermota</taxon>
        <taxon>Rhodothermia</taxon>
        <taxon>Rhodothermales</taxon>
        <taxon>Rubricoccaceae</taxon>
        <taxon>Rubricoccus</taxon>
    </lineage>
</organism>
<dbReference type="OrthoDB" id="598356at2"/>
<dbReference type="GO" id="GO:1990133">
    <property type="term" value="C:molybdopterin adenylyltransferase complex"/>
    <property type="evidence" value="ECO:0007669"/>
    <property type="project" value="TreeGrafter"/>
</dbReference>
<dbReference type="EMBL" id="MQWB01000001">
    <property type="protein sequence ID" value="OZC01893.1"/>
    <property type="molecule type" value="Genomic_DNA"/>
</dbReference>
<protein>
    <recommendedName>
        <fullName evidence="3">Molybdopterin synthase sulfur carrier subunit</fullName>
    </recommendedName>
</protein>
<proteinExistence type="inferred from homology"/>
<dbReference type="CDD" id="cd00754">
    <property type="entry name" value="Ubl_MoaD"/>
    <property type="match status" value="1"/>
</dbReference>
<dbReference type="PANTHER" id="PTHR33359">
    <property type="entry name" value="MOLYBDOPTERIN SYNTHASE SULFUR CARRIER SUBUNIT"/>
    <property type="match status" value="1"/>
</dbReference>
<dbReference type="InterPro" id="IPR044672">
    <property type="entry name" value="MOCS2A"/>
</dbReference>
<reference evidence="4 5" key="1">
    <citation type="submission" date="2016-11" db="EMBL/GenBank/DDBJ databases">
        <title>Study of marine rhodopsin-containing bacteria.</title>
        <authorList>
            <person name="Yoshizawa S."/>
            <person name="Kumagai Y."/>
            <person name="Kogure K."/>
        </authorList>
    </citation>
    <scope>NUCLEOTIDE SEQUENCE [LARGE SCALE GENOMIC DNA]</scope>
    <source>
        <strain evidence="4 5">SG-29</strain>
    </source>
</reference>
<dbReference type="InterPro" id="IPR016155">
    <property type="entry name" value="Mopterin_synth/thiamin_S_b"/>
</dbReference>
<dbReference type="Gene3D" id="3.10.20.30">
    <property type="match status" value="1"/>
</dbReference>
<sequence>MSISVRVLLFAALQDAVGESELTVPLAPEDATSTALLNALVDAHPAIGPHRPTLRLAVNQRYVRGDVPLADGDEVALITPVSGG</sequence>
<dbReference type="InterPro" id="IPR003749">
    <property type="entry name" value="ThiS/MoaD-like"/>
</dbReference>
<dbReference type="AlphaFoldDB" id="A0A259TVX7"/>
<dbReference type="SUPFAM" id="SSF54285">
    <property type="entry name" value="MoaD/ThiS"/>
    <property type="match status" value="1"/>
</dbReference>
<evidence type="ECO:0000256" key="3">
    <source>
        <dbReference type="ARBA" id="ARBA00024247"/>
    </source>
</evidence>
<dbReference type="GO" id="GO:0006777">
    <property type="term" value="P:Mo-molybdopterin cofactor biosynthetic process"/>
    <property type="evidence" value="ECO:0007669"/>
    <property type="project" value="InterPro"/>
</dbReference>
<keyword evidence="1" id="KW-0547">Nucleotide-binding</keyword>
<gene>
    <name evidence="4" type="ORF">BSZ36_02155</name>
</gene>
<comment type="caution">
    <text evidence="4">The sequence shown here is derived from an EMBL/GenBank/DDBJ whole genome shotgun (WGS) entry which is preliminary data.</text>
</comment>
<comment type="similarity">
    <text evidence="2">Belongs to the MoaD family.</text>
</comment>
<evidence type="ECO:0000313" key="4">
    <source>
        <dbReference type="EMBL" id="OZC01893.1"/>
    </source>
</evidence>